<evidence type="ECO:0000256" key="9">
    <source>
        <dbReference type="ARBA" id="ARBA00022748"/>
    </source>
</evidence>
<keyword evidence="7 12" id="KW-0997">Cell inner membrane</keyword>
<evidence type="ECO:0000256" key="12">
    <source>
        <dbReference type="RuleBase" id="RU363101"/>
    </source>
</evidence>
<accession>A0A2A5AW77</accession>
<keyword evidence="9 12" id="KW-0201">Cytochrome c-type biogenesis</keyword>
<evidence type="ECO:0000256" key="4">
    <source>
        <dbReference type="ARBA" id="ARBA00016461"/>
    </source>
</evidence>
<evidence type="ECO:0000256" key="8">
    <source>
        <dbReference type="ARBA" id="ARBA00022692"/>
    </source>
</evidence>
<evidence type="ECO:0000313" key="15">
    <source>
        <dbReference type="Proteomes" id="UP000218327"/>
    </source>
</evidence>
<keyword evidence="10 12" id="KW-1133">Transmembrane helix</keyword>
<gene>
    <name evidence="14" type="primary">ccmD</name>
    <name evidence="14" type="ORF">COA96_12550</name>
</gene>
<protein>
    <recommendedName>
        <fullName evidence="4 12">Heme exporter protein D</fullName>
    </recommendedName>
</protein>
<evidence type="ECO:0000256" key="1">
    <source>
        <dbReference type="ARBA" id="ARBA00002442"/>
    </source>
</evidence>
<dbReference type="AlphaFoldDB" id="A0A2A5AW77"/>
<comment type="subcellular location">
    <subcellularLocation>
        <location evidence="2 12">Cell inner membrane</location>
        <topology evidence="2 12">Single-pass membrane protein</topology>
    </subcellularLocation>
</comment>
<dbReference type="Proteomes" id="UP000218327">
    <property type="component" value="Unassembled WGS sequence"/>
</dbReference>
<dbReference type="GO" id="GO:1903607">
    <property type="term" value="P:cytochrome c biosynthetic process"/>
    <property type="evidence" value="ECO:0007669"/>
    <property type="project" value="TreeGrafter"/>
</dbReference>
<dbReference type="PANTHER" id="PTHR37531:SF1">
    <property type="entry name" value="HEME EXPORTER PROTEIN D"/>
    <property type="match status" value="1"/>
</dbReference>
<keyword evidence="8 12" id="KW-0812">Transmembrane</keyword>
<evidence type="ECO:0000256" key="5">
    <source>
        <dbReference type="ARBA" id="ARBA00022448"/>
    </source>
</evidence>
<dbReference type="InterPro" id="IPR052075">
    <property type="entry name" value="Heme_exporter_D"/>
</dbReference>
<dbReference type="EMBL" id="NVVJ01000044">
    <property type="protein sequence ID" value="PCJ23116.1"/>
    <property type="molecule type" value="Genomic_DNA"/>
</dbReference>
<evidence type="ECO:0000256" key="10">
    <source>
        <dbReference type="ARBA" id="ARBA00022989"/>
    </source>
</evidence>
<evidence type="ECO:0000313" key="14">
    <source>
        <dbReference type="EMBL" id="PCJ23116.1"/>
    </source>
</evidence>
<name>A0A2A5AW77_9GAMM</name>
<dbReference type="GO" id="GO:0005886">
    <property type="term" value="C:plasma membrane"/>
    <property type="evidence" value="ECO:0007669"/>
    <property type="project" value="UniProtKB-SubCell"/>
</dbReference>
<keyword evidence="11 12" id="KW-0472">Membrane</keyword>
<proteinExistence type="inferred from homology"/>
<sequence>MLDALQFSSFSEFIDMGGYAFNVWSVYGLFALFVAVNLIMPVRKRKQILREQKRRLSFSESENNDEINSNNNEEGLD</sequence>
<feature type="region of interest" description="Disordered" evidence="13">
    <location>
        <begin position="56"/>
        <end position="77"/>
    </location>
</feature>
<comment type="similarity">
    <text evidence="3 12">Belongs to the CcmD/CycX/HelD family.</text>
</comment>
<dbReference type="NCBIfam" id="TIGR03141">
    <property type="entry name" value="cytochro_ccmD"/>
    <property type="match status" value="1"/>
</dbReference>
<organism evidence="14 15">
    <name type="scientific">SAR86 cluster bacterium</name>
    <dbReference type="NCBI Taxonomy" id="2030880"/>
    <lineage>
        <taxon>Bacteria</taxon>
        <taxon>Pseudomonadati</taxon>
        <taxon>Pseudomonadota</taxon>
        <taxon>Gammaproteobacteria</taxon>
        <taxon>SAR86 cluster</taxon>
    </lineage>
</organism>
<evidence type="ECO:0000256" key="7">
    <source>
        <dbReference type="ARBA" id="ARBA00022519"/>
    </source>
</evidence>
<keyword evidence="6 12" id="KW-1003">Cell membrane</keyword>
<dbReference type="PANTHER" id="PTHR37531">
    <property type="entry name" value="HEME EXPORTER PROTEIN D"/>
    <property type="match status" value="1"/>
</dbReference>
<reference evidence="15" key="1">
    <citation type="submission" date="2017-08" db="EMBL/GenBank/DDBJ databases">
        <title>A dynamic microbial community with high functional redundancy inhabits the cold, oxic subseafloor aquifer.</title>
        <authorList>
            <person name="Tully B.J."/>
            <person name="Wheat C.G."/>
            <person name="Glazer B.T."/>
            <person name="Huber J.A."/>
        </authorList>
    </citation>
    <scope>NUCLEOTIDE SEQUENCE [LARGE SCALE GENOMIC DNA]</scope>
</reference>
<dbReference type="GO" id="GO:0015886">
    <property type="term" value="P:heme transport"/>
    <property type="evidence" value="ECO:0007669"/>
    <property type="project" value="InterPro"/>
</dbReference>
<evidence type="ECO:0000256" key="6">
    <source>
        <dbReference type="ARBA" id="ARBA00022475"/>
    </source>
</evidence>
<evidence type="ECO:0000256" key="2">
    <source>
        <dbReference type="ARBA" id="ARBA00004377"/>
    </source>
</evidence>
<evidence type="ECO:0000256" key="11">
    <source>
        <dbReference type="ARBA" id="ARBA00023136"/>
    </source>
</evidence>
<comment type="function">
    <text evidence="1 12">Required for the export of heme to the periplasm for the biogenesis of c-type cytochromes.</text>
</comment>
<dbReference type="Pfam" id="PF04995">
    <property type="entry name" value="CcmD"/>
    <property type="match status" value="1"/>
</dbReference>
<feature type="transmembrane region" description="Helical" evidence="12">
    <location>
        <begin position="20"/>
        <end position="40"/>
    </location>
</feature>
<evidence type="ECO:0000256" key="3">
    <source>
        <dbReference type="ARBA" id="ARBA00008741"/>
    </source>
</evidence>
<evidence type="ECO:0000256" key="13">
    <source>
        <dbReference type="SAM" id="MobiDB-lite"/>
    </source>
</evidence>
<keyword evidence="5 12" id="KW-0813">Transport</keyword>
<dbReference type="GO" id="GO:0017004">
    <property type="term" value="P:cytochrome complex assembly"/>
    <property type="evidence" value="ECO:0007669"/>
    <property type="project" value="UniProtKB-KW"/>
</dbReference>
<feature type="compositionally biased region" description="Low complexity" evidence="13">
    <location>
        <begin position="58"/>
        <end position="77"/>
    </location>
</feature>
<comment type="caution">
    <text evidence="14">The sequence shown here is derived from an EMBL/GenBank/DDBJ whole genome shotgun (WGS) entry which is preliminary data.</text>
</comment>
<dbReference type="InterPro" id="IPR007078">
    <property type="entry name" value="Haem_export_protD_CcmD"/>
</dbReference>